<feature type="region of interest" description="Disordered" evidence="1">
    <location>
        <begin position="59"/>
        <end position="82"/>
    </location>
</feature>
<dbReference type="Proteomes" id="UP000214880">
    <property type="component" value="Unassembled WGS sequence"/>
</dbReference>
<dbReference type="AlphaFoldDB" id="A0A1G9RQG8"/>
<protein>
    <submittedName>
        <fullName evidence="2">Uncharacterized protein</fullName>
    </submittedName>
</protein>
<sequence length="82" mass="9498">MLRSNFPQYPLFVTGCIQRGNAFLQEYRQPSPPIVTDQLNCGKLSALFRYLLKRKGVSLQQDKSDEHERLDQCHQDLAGNHH</sequence>
<feature type="compositionally biased region" description="Basic and acidic residues" evidence="1">
    <location>
        <begin position="62"/>
        <end position="74"/>
    </location>
</feature>
<reference evidence="2 3" key="1">
    <citation type="submission" date="2016-10" db="EMBL/GenBank/DDBJ databases">
        <authorList>
            <person name="de Groot N.N."/>
        </authorList>
    </citation>
    <scope>NUCLEOTIDE SEQUENCE [LARGE SCALE GENOMIC DNA]</scope>
    <source>
        <strain evidence="2 3">DSM 1736</strain>
    </source>
</reference>
<evidence type="ECO:0000256" key="1">
    <source>
        <dbReference type="SAM" id="MobiDB-lite"/>
    </source>
</evidence>
<name>A0A1G9RQG8_9FIRM</name>
<keyword evidence="3" id="KW-1185">Reference proteome</keyword>
<organism evidence="2 3">
    <name type="scientific">Dendrosporobacter quercicolus</name>
    <dbReference type="NCBI Taxonomy" id="146817"/>
    <lineage>
        <taxon>Bacteria</taxon>
        <taxon>Bacillati</taxon>
        <taxon>Bacillota</taxon>
        <taxon>Negativicutes</taxon>
        <taxon>Selenomonadales</taxon>
        <taxon>Sporomusaceae</taxon>
        <taxon>Dendrosporobacter</taxon>
    </lineage>
</organism>
<dbReference type="EMBL" id="FNHB01000003">
    <property type="protein sequence ID" value="SDM24725.1"/>
    <property type="molecule type" value="Genomic_DNA"/>
</dbReference>
<dbReference type="PROSITE" id="PS51257">
    <property type="entry name" value="PROKAR_LIPOPROTEIN"/>
    <property type="match status" value="1"/>
</dbReference>
<gene>
    <name evidence="2" type="ORF">SAMN04488502_10348</name>
</gene>
<accession>A0A1G9RQG8</accession>
<dbReference type="RefSeq" id="WP_092071314.1">
    <property type="nucleotide sequence ID" value="NZ_FNHB01000003.1"/>
</dbReference>
<evidence type="ECO:0000313" key="3">
    <source>
        <dbReference type="Proteomes" id="UP000214880"/>
    </source>
</evidence>
<proteinExistence type="predicted"/>
<evidence type="ECO:0000313" key="2">
    <source>
        <dbReference type="EMBL" id="SDM24725.1"/>
    </source>
</evidence>